<protein>
    <submittedName>
        <fullName evidence="1">Uncharacterized protein</fullName>
    </submittedName>
</protein>
<dbReference type="EMBL" id="VSSQ01108572">
    <property type="protein sequence ID" value="MPN47227.1"/>
    <property type="molecule type" value="Genomic_DNA"/>
</dbReference>
<comment type="caution">
    <text evidence="1">The sequence shown here is derived from an EMBL/GenBank/DDBJ whole genome shotgun (WGS) entry which is preliminary data.</text>
</comment>
<proteinExistence type="predicted"/>
<dbReference type="AlphaFoldDB" id="A0A645I7B9"/>
<gene>
    <name evidence="1" type="ORF">SDC9_194828</name>
</gene>
<name>A0A645I7B9_9ZZZZ</name>
<evidence type="ECO:0000313" key="1">
    <source>
        <dbReference type="EMBL" id="MPN47227.1"/>
    </source>
</evidence>
<accession>A0A645I7B9</accession>
<sequence>MDQVAAQVLTGHQLLEGVNHEGSIQGGALDGGVHITGDDGVKRGLGGVAANDENVLAGHLAGGLDGVDCAQRHVVIVGQEDVDLVMGLQEALHDGLAFGTGEVAALGGNNLQVGGVFQNFHDALLAAASGVSTSGAFQDDHVEFFA</sequence>
<reference evidence="1" key="1">
    <citation type="submission" date="2019-08" db="EMBL/GenBank/DDBJ databases">
        <authorList>
            <person name="Kucharzyk K."/>
            <person name="Murdoch R.W."/>
            <person name="Higgins S."/>
            <person name="Loffler F."/>
        </authorList>
    </citation>
    <scope>NUCLEOTIDE SEQUENCE</scope>
</reference>
<organism evidence="1">
    <name type="scientific">bioreactor metagenome</name>
    <dbReference type="NCBI Taxonomy" id="1076179"/>
    <lineage>
        <taxon>unclassified sequences</taxon>
        <taxon>metagenomes</taxon>
        <taxon>ecological metagenomes</taxon>
    </lineage>
</organism>